<reference evidence="3" key="1">
    <citation type="submission" date="2025-08" db="UniProtKB">
        <authorList>
            <consortium name="RefSeq"/>
        </authorList>
    </citation>
    <scope>IDENTIFICATION</scope>
</reference>
<evidence type="ECO:0000313" key="2">
    <source>
        <dbReference type="Proteomes" id="UP001165740"/>
    </source>
</evidence>
<dbReference type="AlphaFoldDB" id="A0A9W3BAC9"/>
<organism evidence="2 3">
    <name type="scientific">Biomphalaria glabrata</name>
    <name type="common">Bloodfluke planorb</name>
    <name type="synonym">Freshwater snail</name>
    <dbReference type="NCBI Taxonomy" id="6526"/>
    <lineage>
        <taxon>Eukaryota</taxon>
        <taxon>Metazoa</taxon>
        <taxon>Spiralia</taxon>
        <taxon>Lophotrochozoa</taxon>
        <taxon>Mollusca</taxon>
        <taxon>Gastropoda</taxon>
        <taxon>Heterobranchia</taxon>
        <taxon>Euthyneura</taxon>
        <taxon>Panpulmonata</taxon>
        <taxon>Hygrophila</taxon>
        <taxon>Lymnaeoidea</taxon>
        <taxon>Planorbidae</taxon>
        <taxon>Biomphalaria</taxon>
    </lineage>
</organism>
<evidence type="ECO:0000313" key="3">
    <source>
        <dbReference type="RefSeq" id="XP_055896406.1"/>
    </source>
</evidence>
<feature type="compositionally biased region" description="Polar residues" evidence="1">
    <location>
        <begin position="1"/>
        <end position="12"/>
    </location>
</feature>
<dbReference type="GeneID" id="106063765"/>
<dbReference type="OrthoDB" id="10038545at2759"/>
<feature type="region of interest" description="Disordered" evidence="1">
    <location>
        <begin position="1"/>
        <end position="23"/>
    </location>
</feature>
<gene>
    <name evidence="3" type="primary">LOC106063765</name>
</gene>
<proteinExistence type="predicted"/>
<sequence>MGTSWSSSAESEQNNERRMKKQKLLSKKTFGHHEVEGYNGDDTDIQNHVESCRKNPGHANFIPITRFTQTDLPEDLRDDTLYELIKAISDITVRIRVTKVSPGRPQFFPNTEDPYPFSGTNVKMRLGSGEIDVYKFIKGWGYNSQGRSSNFFDKDKAIEATYKACPCEKCGQSDKPKEVWWEIFVYTAAHVVFDEIEAINTTCTLLYDNKGRPETKALNKFSVSYVSVEYDKCELKHVTCDVSLGDKLYKMSRRCCDLWEEVRPKHCRSQSKFMFLVSHPHGGIKQLSLGEWRENEKVKKLDKNFVLTKLTYTAGTCPGSSGAHVYCLGFRGGHLHGGALEPNINYSCVLYTYKTKSQHRRYI</sequence>
<dbReference type="Proteomes" id="UP001165740">
    <property type="component" value="Chromosome 9"/>
</dbReference>
<evidence type="ECO:0000256" key="1">
    <source>
        <dbReference type="SAM" id="MobiDB-lite"/>
    </source>
</evidence>
<protein>
    <submittedName>
        <fullName evidence="3">Uncharacterized protein LOC106063765</fullName>
    </submittedName>
</protein>
<accession>A0A9W3BAC9</accession>
<dbReference type="RefSeq" id="XP_055896406.1">
    <property type="nucleotide sequence ID" value="XM_056040431.1"/>
</dbReference>
<name>A0A9W3BAC9_BIOGL</name>
<keyword evidence="2" id="KW-1185">Reference proteome</keyword>